<evidence type="ECO:0000313" key="1">
    <source>
        <dbReference type="EMBL" id="NNU63469.1"/>
    </source>
</evidence>
<sequence>MKRFKSARHLQRFASIHGPIYTFINFHATTSPLLSTANYAKQPMLSGAISRACNLTNHNIIDKHASGRKVKVTLTAL</sequence>
<keyword evidence="2" id="KW-1185">Reference proteome</keyword>
<reference evidence="1 2" key="1">
    <citation type="submission" date="2020-05" db="EMBL/GenBank/DDBJ databases">
        <title>Draft Genome Sequence of Ochrobactrum soli Isolated from Stable Fly Gut.</title>
        <authorList>
            <person name="Pileggi M.T."/>
            <person name="Vazhakkala L.J."/>
            <person name="Wong C.N."/>
        </authorList>
    </citation>
    <scope>NUCLEOTIDE SEQUENCE [LARGE SCALE GENOMIC DNA]</scope>
    <source>
        <strain evidence="1 2">MTP-C0764</strain>
    </source>
</reference>
<dbReference type="EMBL" id="JABFCY010000027">
    <property type="protein sequence ID" value="NNU63469.1"/>
    <property type="molecule type" value="Genomic_DNA"/>
</dbReference>
<proteinExistence type="predicted"/>
<organism evidence="1 2">
    <name type="scientific">Ochrobactrum soli</name>
    <dbReference type="NCBI Taxonomy" id="2448455"/>
    <lineage>
        <taxon>Bacteria</taxon>
        <taxon>Pseudomonadati</taxon>
        <taxon>Pseudomonadota</taxon>
        <taxon>Alphaproteobacteria</taxon>
        <taxon>Hyphomicrobiales</taxon>
        <taxon>Brucellaceae</taxon>
        <taxon>Brucella/Ochrobactrum group</taxon>
        <taxon>Ochrobactrum</taxon>
    </lineage>
</organism>
<dbReference type="Proteomes" id="UP000574931">
    <property type="component" value="Unassembled WGS sequence"/>
</dbReference>
<accession>A0A849KWI5</accession>
<gene>
    <name evidence="1" type="ORF">HKX02_24885</name>
</gene>
<protein>
    <submittedName>
        <fullName evidence="1">Uncharacterized protein</fullName>
    </submittedName>
</protein>
<evidence type="ECO:0000313" key="2">
    <source>
        <dbReference type="Proteomes" id="UP000574931"/>
    </source>
</evidence>
<comment type="caution">
    <text evidence="1">The sequence shown here is derived from an EMBL/GenBank/DDBJ whole genome shotgun (WGS) entry which is preliminary data.</text>
</comment>
<dbReference type="AlphaFoldDB" id="A0A849KWI5"/>
<name>A0A849KWI5_9HYPH</name>